<dbReference type="InterPro" id="IPR000073">
    <property type="entry name" value="AB_hydrolase_1"/>
</dbReference>
<keyword evidence="4" id="KW-1185">Reference proteome</keyword>
<keyword evidence="3" id="KW-0378">Hydrolase</keyword>
<sequence>MRSWVAKALVALGLTAQPATAECVVLLHGLARSDTSLAVLEGVLRTQGYHTVNPGYPSRQLPIEELVAQTLGPAVAECGDRKVHFVTHSMGGILVRAYLEKTRPANLGRVVMLAPPNQGSELVDTFGDLVPFEWLNGPAGRQLGTNDGSVPSQLGGVDYPVGIIAGNVPLGALGAVLIDGPHDGKVSVESTKLAGMRSHITLPVSHTFMMNNPIVIAYTLRFLREEKFGEKIDLAAAVQMIGDPLINSQN</sequence>
<proteinExistence type="predicted"/>
<evidence type="ECO:0000259" key="2">
    <source>
        <dbReference type="Pfam" id="PF00561"/>
    </source>
</evidence>
<dbReference type="Proteomes" id="UP000048949">
    <property type="component" value="Unassembled WGS sequence"/>
</dbReference>
<feature type="chain" id="PRO_5006712139" evidence="1">
    <location>
        <begin position="22"/>
        <end position="250"/>
    </location>
</feature>
<evidence type="ECO:0000313" key="4">
    <source>
        <dbReference type="Proteomes" id="UP000048949"/>
    </source>
</evidence>
<dbReference type="InterPro" id="IPR029058">
    <property type="entry name" value="AB_hydrolase_fold"/>
</dbReference>
<dbReference type="STRING" id="282199.GCA_001049735_01530"/>
<name>A0A0U1NLW6_9RHOB</name>
<organism evidence="3 4">
    <name type="scientific">Nereida ignava</name>
    <dbReference type="NCBI Taxonomy" id="282199"/>
    <lineage>
        <taxon>Bacteria</taxon>
        <taxon>Pseudomonadati</taxon>
        <taxon>Pseudomonadota</taxon>
        <taxon>Alphaproteobacteria</taxon>
        <taxon>Rhodobacterales</taxon>
        <taxon>Roseobacteraceae</taxon>
        <taxon>Nereida</taxon>
    </lineage>
</organism>
<dbReference type="Gene3D" id="3.40.50.1820">
    <property type="entry name" value="alpha/beta hydrolase"/>
    <property type="match status" value="1"/>
</dbReference>
<feature type="signal peptide" evidence="1">
    <location>
        <begin position="1"/>
        <end position="21"/>
    </location>
</feature>
<dbReference type="PANTHER" id="PTHR37946:SF1">
    <property type="entry name" value="SLL1969 PROTEIN"/>
    <property type="match status" value="1"/>
</dbReference>
<dbReference type="EMBL" id="CVQV01000006">
    <property type="protein sequence ID" value="CRK75483.1"/>
    <property type="molecule type" value="Genomic_DNA"/>
</dbReference>
<dbReference type="AlphaFoldDB" id="A0A0U1NLW6"/>
<accession>A0A0U1NLW6</accession>
<keyword evidence="1" id="KW-0732">Signal</keyword>
<protein>
    <submittedName>
        <fullName evidence="3">Alpha/beta hydrolase family protein</fullName>
    </submittedName>
</protein>
<dbReference type="SUPFAM" id="SSF53474">
    <property type="entry name" value="alpha/beta-Hydrolases"/>
    <property type="match status" value="1"/>
</dbReference>
<dbReference type="RefSeq" id="WP_048598904.1">
    <property type="nucleotide sequence ID" value="NZ_CBFHGK010000005.1"/>
</dbReference>
<evidence type="ECO:0000313" key="3">
    <source>
        <dbReference type="EMBL" id="CRK75483.1"/>
    </source>
</evidence>
<reference evidence="3 4" key="1">
    <citation type="submission" date="2015-04" db="EMBL/GenBank/DDBJ databases">
        <authorList>
            <person name="Syromyatnikov M.Y."/>
            <person name="Popov V.N."/>
        </authorList>
    </citation>
    <scope>NUCLEOTIDE SEQUENCE [LARGE SCALE GENOMIC DNA]</scope>
    <source>
        <strain evidence="3 4">CECT 5292</strain>
    </source>
</reference>
<evidence type="ECO:0000256" key="1">
    <source>
        <dbReference type="SAM" id="SignalP"/>
    </source>
</evidence>
<dbReference type="GO" id="GO:0016787">
    <property type="term" value="F:hydrolase activity"/>
    <property type="evidence" value="ECO:0007669"/>
    <property type="project" value="UniProtKB-KW"/>
</dbReference>
<gene>
    <name evidence="3" type="ORF">NIG5292_01531</name>
</gene>
<dbReference type="OrthoDB" id="556502at2"/>
<dbReference type="Pfam" id="PF00561">
    <property type="entry name" value="Abhydrolase_1"/>
    <property type="match status" value="1"/>
</dbReference>
<dbReference type="PANTHER" id="PTHR37946">
    <property type="entry name" value="SLL1969 PROTEIN"/>
    <property type="match status" value="1"/>
</dbReference>
<feature type="domain" description="AB hydrolase-1" evidence="2">
    <location>
        <begin position="75"/>
        <end position="148"/>
    </location>
</feature>